<feature type="domain" description="Photosynthesis system II assembly factor Ycf48/Hcf136-like" evidence="3">
    <location>
        <begin position="78"/>
        <end position="155"/>
    </location>
</feature>
<dbReference type="Proteomes" id="UP001597012">
    <property type="component" value="Unassembled WGS sequence"/>
</dbReference>
<name>A0ABW3AY22_9FLAO</name>
<keyword evidence="1" id="KW-0602">Photosynthesis</keyword>
<organism evidence="4 5">
    <name type="scientific">Maribacter chungangensis</name>
    <dbReference type="NCBI Taxonomy" id="1069117"/>
    <lineage>
        <taxon>Bacteria</taxon>
        <taxon>Pseudomonadati</taxon>
        <taxon>Bacteroidota</taxon>
        <taxon>Flavobacteriia</taxon>
        <taxon>Flavobacteriales</taxon>
        <taxon>Flavobacteriaceae</taxon>
        <taxon>Maribacter</taxon>
    </lineage>
</organism>
<evidence type="ECO:0000256" key="2">
    <source>
        <dbReference type="ARBA" id="ARBA00023276"/>
    </source>
</evidence>
<dbReference type="RefSeq" id="WP_379931609.1">
    <property type="nucleotide sequence ID" value="NZ_JBHTHY010000003.1"/>
</dbReference>
<keyword evidence="2" id="KW-0604">Photosystem II</keyword>
<accession>A0ABW3AY22</accession>
<proteinExistence type="predicted"/>
<dbReference type="InterPro" id="IPR015943">
    <property type="entry name" value="WD40/YVTN_repeat-like_dom_sf"/>
</dbReference>
<evidence type="ECO:0000313" key="5">
    <source>
        <dbReference type="Proteomes" id="UP001597012"/>
    </source>
</evidence>
<evidence type="ECO:0000259" key="3">
    <source>
        <dbReference type="Pfam" id="PF14870"/>
    </source>
</evidence>
<gene>
    <name evidence="4" type="ORF">ACFQZJ_00600</name>
</gene>
<comment type="caution">
    <text evidence="4">The sequence shown here is derived from an EMBL/GenBank/DDBJ whole genome shotgun (WGS) entry which is preliminary data.</text>
</comment>
<dbReference type="EMBL" id="JBHTHY010000003">
    <property type="protein sequence ID" value="MFD0795941.1"/>
    <property type="molecule type" value="Genomic_DNA"/>
</dbReference>
<evidence type="ECO:0000313" key="4">
    <source>
        <dbReference type="EMBL" id="MFD0795941.1"/>
    </source>
</evidence>
<dbReference type="PANTHER" id="PTHR47199">
    <property type="entry name" value="PHOTOSYSTEM II STABILITY/ASSEMBLY FACTOR HCF136, CHLOROPLASTIC"/>
    <property type="match status" value="1"/>
</dbReference>
<dbReference type="SUPFAM" id="SSF110296">
    <property type="entry name" value="Oligoxyloglucan reducing end-specific cellobiohydrolase"/>
    <property type="match status" value="1"/>
</dbReference>
<keyword evidence="5" id="KW-1185">Reference proteome</keyword>
<dbReference type="InterPro" id="IPR028203">
    <property type="entry name" value="PSII_CF48-like_dom"/>
</dbReference>
<dbReference type="Pfam" id="PF14870">
    <property type="entry name" value="PSII_BNR"/>
    <property type="match status" value="1"/>
</dbReference>
<dbReference type="Gene3D" id="2.130.10.10">
    <property type="entry name" value="YVTN repeat-like/Quinoprotein amine dehydrogenase"/>
    <property type="match status" value="1"/>
</dbReference>
<reference evidence="5" key="1">
    <citation type="journal article" date="2019" name="Int. J. Syst. Evol. Microbiol.">
        <title>The Global Catalogue of Microorganisms (GCM) 10K type strain sequencing project: providing services to taxonomists for standard genome sequencing and annotation.</title>
        <authorList>
            <consortium name="The Broad Institute Genomics Platform"/>
            <consortium name="The Broad Institute Genome Sequencing Center for Infectious Disease"/>
            <person name="Wu L."/>
            <person name="Ma J."/>
        </authorList>
    </citation>
    <scope>NUCLEOTIDE SEQUENCE [LARGE SCALE GENOMIC DNA]</scope>
    <source>
        <strain evidence="5">CCUG 61948</strain>
    </source>
</reference>
<protein>
    <submittedName>
        <fullName evidence="4">WD40/YVTN/BNR-like repeat-containing protein</fullName>
    </submittedName>
</protein>
<sequence length="391" mass="43537">MLRNIVFCCIGSIVLWSCTDAQVQNTKKYIPVDAFPLFEEIVRDEVTFEPKNFENTAHSSKVRMIHGLDNTAFHFYNAVAFETEQQGVLVGGTGMRIRSTLDGGKTWKDIRLSRFANAFHSTAIRNGEAFAVGEGSFIVKSDAGFNNWSVFDLKDAEGLKGDSQTLYKIKFTDSLGFAMGFDTGFGIARPLIVKTQNGGDTWSVVTHAGLEEETGAINDFDIVSENLIYMVTQMGNSYKSTDGGTSWTKIFEPKQDYTNLNSVAFKNENTGFISGISGLLYATNDGGDTWNQNTVFKDSTKLNISDIQYITDDLIAITTAESFVDEEKPIFSYLLDGNGQNETPRPLLTKKDSSIFFEGDAFHLFLLDKKRLFLTDRNNIYSLDAKTLSLE</sequence>
<dbReference type="PANTHER" id="PTHR47199:SF2">
    <property type="entry name" value="PHOTOSYSTEM II STABILITY_ASSEMBLY FACTOR HCF136, CHLOROPLASTIC"/>
    <property type="match status" value="1"/>
</dbReference>
<evidence type="ECO:0000256" key="1">
    <source>
        <dbReference type="ARBA" id="ARBA00022531"/>
    </source>
</evidence>